<gene>
    <name evidence="1" type="ORF">LNAOJCKE_0445</name>
</gene>
<reference evidence="1" key="1">
    <citation type="journal article" date="2021" name="Front. Microbiol.">
        <title>Comprehensive Comparative Genomics and Phenotyping of Methylobacterium Species.</title>
        <authorList>
            <person name="Alessa O."/>
            <person name="Ogura Y."/>
            <person name="Fujitani Y."/>
            <person name="Takami H."/>
            <person name="Hayashi T."/>
            <person name="Sahin N."/>
            <person name="Tani A."/>
        </authorList>
    </citation>
    <scope>NUCLEOTIDE SEQUENCE</scope>
    <source>
        <strain evidence="1">NBRC 15686</strain>
    </source>
</reference>
<reference evidence="1" key="2">
    <citation type="submission" date="2021-08" db="EMBL/GenBank/DDBJ databases">
        <authorList>
            <person name="Tani A."/>
            <person name="Ola A."/>
            <person name="Ogura Y."/>
            <person name="Katsura K."/>
            <person name="Hayashi T."/>
        </authorList>
    </citation>
    <scope>NUCLEOTIDE SEQUENCE</scope>
    <source>
        <strain evidence="1">NBRC 15686</strain>
    </source>
</reference>
<keyword evidence="2" id="KW-1185">Reference proteome</keyword>
<organism evidence="1 2">
    <name type="scientific">Methylorubrum aminovorans</name>
    <dbReference type="NCBI Taxonomy" id="269069"/>
    <lineage>
        <taxon>Bacteria</taxon>
        <taxon>Pseudomonadati</taxon>
        <taxon>Pseudomonadota</taxon>
        <taxon>Alphaproteobacteria</taxon>
        <taxon>Hyphomicrobiales</taxon>
        <taxon>Methylobacteriaceae</taxon>
        <taxon>Methylorubrum</taxon>
    </lineage>
</organism>
<comment type="caution">
    <text evidence="1">The sequence shown here is derived from an EMBL/GenBank/DDBJ whole genome shotgun (WGS) entry which is preliminary data.</text>
</comment>
<dbReference type="EMBL" id="BPRC01000001">
    <property type="protein sequence ID" value="GJE63251.1"/>
    <property type="molecule type" value="Genomic_DNA"/>
</dbReference>
<evidence type="ECO:0000313" key="1">
    <source>
        <dbReference type="EMBL" id="GJE63251.1"/>
    </source>
</evidence>
<dbReference type="RefSeq" id="WP_238222064.1">
    <property type="nucleotide sequence ID" value="NZ_BAAADH010000020.1"/>
</dbReference>
<proteinExistence type="predicted"/>
<name>A0ABQ4U7G5_9HYPH</name>
<dbReference type="Proteomes" id="UP001055039">
    <property type="component" value="Unassembled WGS sequence"/>
</dbReference>
<evidence type="ECO:0000313" key="2">
    <source>
        <dbReference type="Proteomes" id="UP001055039"/>
    </source>
</evidence>
<sequence>MAGADDNGRDTLDRLTAEAARLHYEQVARLLRLRARGADTARAVRLLLVLGDCLDGLRGHQRQLAEARP</sequence>
<accession>A0ABQ4U7G5</accession>
<protein>
    <submittedName>
        <fullName evidence="1">Uncharacterized protein</fullName>
    </submittedName>
</protein>